<evidence type="ECO:0000256" key="1">
    <source>
        <dbReference type="SAM" id="Phobius"/>
    </source>
</evidence>
<dbReference type="EMBL" id="DXBU01000052">
    <property type="protein sequence ID" value="HIZ21928.1"/>
    <property type="molecule type" value="Genomic_DNA"/>
</dbReference>
<evidence type="ECO:0000313" key="3">
    <source>
        <dbReference type="Proteomes" id="UP000824041"/>
    </source>
</evidence>
<sequence>MWEMEIWNVDLYHVLSWLLIYSFLGWVWETCYVSIKKGRYVNRGFINGPLCTIYGFGAVLIYFILKPISENLVLLFFGGIVVATTLEYLTAVLMESIFHTSWWDYSDKRLNFQGRICLGASLGWGAASVIFFRILHPVVKDFVELYPRFIGEVSICVILAAYAVDFAYSAASAFHLHDKLLVWEKDVEVLQGEFFL</sequence>
<feature type="transmembrane region" description="Helical" evidence="1">
    <location>
        <begin position="148"/>
        <end position="171"/>
    </location>
</feature>
<comment type="caution">
    <text evidence="2">The sequence shown here is derived from an EMBL/GenBank/DDBJ whole genome shotgun (WGS) entry which is preliminary data.</text>
</comment>
<reference evidence="2" key="2">
    <citation type="submission" date="2021-04" db="EMBL/GenBank/DDBJ databases">
        <authorList>
            <person name="Gilroy R."/>
        </authorList>
    </citation>
    <scope>NUCLEOTIDE SEQUENCE</scope>
    <source>
        <strain evidence="2">14324</strain>
    </source>
</reference>
<protein>
    <submittedName>
        <fullName evidence="2">ABC transporter permease</fullName>
    </submittedName>
</protein>
<proteinExistence type="predicted"/>
<organism evidence="2 3">
    <name type="scientific">Candidatus Blautia faecigallinarum</name>
    <dbReference type="NCBI Taxonomy" id="2838488"/>
    <lineage>
        <taxon>Bacteria</taxon>
        <taxon>Bacillati</taxon>
        <taxon>Bacillota</taxon>
        <taxon>Clostridia</taxon>
        <taxon>Lachnospirales</taxon>
        <taxon>Lachnospiraceae</taxon>
        <taxon>Blautia</taxon>
    </lineage>
</organism>
<dbReference type="Pfam" id="PF06541">
    <property type="entry name" value="ABC_trans_CmpB"/>
    <property type="match status" value="1"/>
</dbReference>
<feature type="transmembrane region" description="Helical" evidence="1">
    <location>
        <begin position="12"/>
        <end position="33"/>
    </location>
</feature>
<dbReference type="InterPro" id="IPR010540">
    <property type="entry name" value="CmpB_TMEM229"/>
</dbReference>
<dbReference type="AlphaFoldDB" id="A0A9D2ISK8"/>
<reference evidence="2" key="1">
    <citation type="journal article" date="2021" name="PeerJ">
        <title>Extensive microbial diversity within the chicken gut microbiome revealed by metagenomics and culture.</title>
        <authorList>
            <person name="Gilroy R."/>
            <person name="Ravi A."/>
            <person name="Getino M."/>
            <person name="Pursley I."/>
            <person name="Horton D.L."/>
            <person name="Alikhan N.F."/>
            <person name="Baker D."/>
            <person name="Gharbi K."/>
            <person name="Hall N."/>
            <person name="Watson M."/>
            <person name="Adriaenssens E.M."/>
            <person name="Foster-Nyarko E."/>
            <person name="Jarju S."/>
            <person name="Secka A."/>
            <person name="Antonio M."/>
            <person name="Oren A."/>
            <person name="Chaudhuri R.R."/>
            <person name="La Ragione R."/>
            <person name="Hildebrand F."/>
            <person name="Pallen M.J."/>
        </authorList>
    </citation>
    <scope>NUCLEOTIDE SEQUENCE</scope>
    <source>
        <strain evidence="2">14324</strain>
    </source>
</reference>
<feature type="transmembrane region" description="Helical" evidence="1">
    <location>
        <begin position="115"/>
        <end position="136"/>
    </location>
</feature>
<name>A0A9D2ISK8_9FIRM</name>
<feature type="transmembrane region" description="Helical" evidence="1">
    <location>
        <begin position="71"/>
        <end position="94"/>
    </location>
</feature>
<accession>A0A9D2ISK8</accession>
<keyword evidence="1" id="KW-0812">Transmembrane</keyword>
<dbReference type="Proteomes" id="UP000824041">
    <property type="component" value="Unassembled WGS sequence"/>
</dbReference>
<evidence type="ECO:0000313" key="2">
    <source>
        <dbReference type="EMBL" id="HIZ21928.1"/>
    </source>
</evidence>
<keyword evidence="1" id="KW-0472">Membrane</keyword>
<feature type="non-terminal residue" evidence="2">
    <location>
        <position position="196"/>
    </location>
</feature>
<feature type="transmembrane region" description="Helical" evidence="1">
    <location>
        <begin position="45"/>
        <end position="65"/>
    </location>
</feature>
<keyword evidence="1" id="KW-1133">Transmembrane helix</keyword>
<gene>
    <name evidence="2" type="ORF">IAA21_03900</name>
</gene>